<sequence>MASDAPLRHGSSSTDLVSEQSALGGPPSITVTLLAAGVAFPAAMLLVTIPLAFLIGDFLPALLITLGLIAVGCLIFRAVLEWDLRRQVTRVEFAPAGTPTSLRLVRVCGADQHLPITDLLMIEVTQVTVEPYFGDPLPRRVHLQTEFLLRTGREKRIPNRSGPDPQPLVDALTELLAPLDVPVELKTERTVRKRQRDSYHGKWGP</sequence>
<feature type="transmembrane region" description="Helical" evidence="1">
    <location>
        <begin position="61"/>
        <end position="80"/>
    </location>
</feature>
<proteinExistence type="predicted"/>
<keyword evidence="1" id="KW-0812">Transmembrane</keyword>
<keyword evidence="1" id="KW-1133">Transmembrane helix</keyword>
<dbReference type="EMBL" id="BAAATR010000057">
    <property type="protein sequence ID" value="GAA2277145.1"/>
    <property type="molecule type" value="Genomic_DNA"/>
</dbReference>
<dbReference type="Proteomes" id="UP001500305">
    <property type="component" value="Unassembled WGS sequence"/>
</dbReference>
<evidence type="ECO:0008006" key="4">
    <source>
        <dbReference type="Google" id="ProtNLM"/>
    </source>
</evidence>
<protein>
    <recommendedName>
        <fullName evidence="4">Integral membrane protein</fullName>
    </recommendedName>
</protein>
<evidence type="ECO:0000256" key="1">
    <source>
        <dbReference type="SAM" id="Phobius"/>
    </source>
</evidence>
<feature type="transmembrane region" description="Helical" evidence="1">
    <location>
        <begin position="31"/>
        <end position="55"/>
    </location>
</feature>
<organism evidence="2 3">
    <name type="scientific">Kitasatospora cystarginea</name>
    <dbReference type="NCBI Taxonomy" id="58350"/>
    <lineage>
        <taxon>Bacteria</taxon>
        <taxon>Bacillati</taxon>
        <taxon>Actinomycetota</taxon>
        <taxon>Actinomycetes</taxon>
        <taxon>Kitasatosporales</taxon>
        <taxon>Streptomycetaceae</taxon>
        <taxon>Kitasatospora</taxon>
    </lineage>
</organism>
<evidence type="ECO:0000313" key="3">
    <source>
        <dbReference type="Proteomes" id="UP001500305"/>
    </source>
</evidence>
<accession>A0ABP5RV57</accession>
<keyword evidence="1" id="KW-0472">Membrane</keyword>
<evidence type="ECO:0000313" key="2">
    <source>
        <dbReference type="EMBL" id="GAA2277145.1"/>
    </source>
</evidence>
<dbReference type="RefSeq" id="WP_344640944.1">
    <property type="nucleotide sequence ID" value="NZ_BAAATR010000057.1"/>
</dbReference>
<comment type="caution">
    <text evidence="2">The sequence shown here is derived from an EMBL/GenBank/DDBJ whole genome shotgun (WGS) entry which is preliminary data.</text>
</comment>
<reference evidence="3" key="1">
    <citation type="journal article" date="2019" name="Int. J. Syst. Evol. Microbiol.">
        <title>The Global Catalogue of Microorganisms (GCM) 10K type strain sequencing project: providing services to taxonomists for standard genome sequencing and annotation.</title>
        <authorList>
            <consortium name="The Broad Institute Genomics Platform"/>
            <consortium name="The Broad Institute Genome Sequencing Center for Infectious Disease"/>
            <person name="Wu L."/>
            <person name="Ma J."/>
        </authorList>
    </citation>
    <scope>NUCLEOTIDE SEQUENCE [LARGE SCALE GENOMIC DNA]</scope>
    <source>
        <strain evidence="3">JCM 7356</strain>
    </source>
</reference>
<keyword evidence="3" id="KW-1185">Reference proteome</keyword>
<gene>
    <name evidence="2" type="ORF">GCM10010430_73750</name>
</gene>
<name>A0ABP5RV57_9ACTN</name>